<reference evidence="11 12" key="1">
    <citation type="submission" date="2024-09" db="EMBL/GenBank/DDBJ databases">
        <title>Chromosome-scale assembly of Riccia fluitans.</title>
        <authorList>
            <person name="Paukszto L."/>
            <person name="Sawicki J."/>
            <person name="Karawczyk K."/>
            <person name="Piernik-Szablinska J."/>
            <person name="Szczecinska M."/>
            <person name="Mazdziarz M."/>
        </authorList>
    </citation>
    <scope>NUCLEOTIDE SEQUENCE [LARGE SCALE GENOMIC DNA]</scope>
    <source>
        <strain evidence="11">Rf_01</strain>
        <tissue evidence="11">Aerial parts of the thallus</tissue>
    </source>
</reference>
<evidence type="ECO:0000256" key="3">
    <source>
        <dbReference type="ARBA" id="ARBA00022640"/>
    </source>
</evidence>
<dbReference type="InterPro" id="IPR048289">
    <property type="entry name" value="RRM2_NsCP33-like"/>
</dbReference>
<evidence type="ECO:0000256" key="5">
    <source>
        <dbReference type="ARBA" id="ARBA00022737"/>
    </source>
</evidence>
<evidence type="ECO:0000256" key="9">
    <source>
        <dbReference type="SAM" id="MobiDB-lite"/>
    </source>
</evidence>
<proteinExistence type="predicted"/>
<gene>
    <name evidence="11" type="ORF">R1flu_006077</name>
</gene>
<keyword evidence="2" id="KW-0150">Chloroplast</keyword>
<keyword evidence="12" id="KW-1185">Reference proteome</keyword>
<dbReference type="CDD" id="cd21608">
    <property type="entry name" value="RRM2_NsCP33_like"/>
    <property type="match status" value="1"/>
</dbReference>
<keyword evidence="6 8" id="KW-0694">RNA-binding</keyword>
<accession>A0ABD1YVR8</accession>
<dbReference type="PROSITE" id="PS50102">
    <property type="entry name" value="RRM"/>
    <property type="match status" value="2"/>
</dbReference>
<feature type="domain" description="RRM" evidence="10">
    <location>
        <begin position="192"/>
        <end position="270"/>
    </location>
</feature>
<evidence type="ECO:0000313" key="11">
    <source>
        <dbReference type="EMBL" id="KAL2634598.1"/>
    </source>
</evidence>
<evidence type="ECO:0000256" key="4">
    <source>
        <dbReference type="ARBA" id="ARBA00022664"/>
    </source>
</evidence>
<evidence type="ECO:0000256" key="2">
    <source>
        <dbReference type="ARBA" id="ARBA00022528"/>
    </source>
</evidence>
<evidence type="ECO:0000256" key="6">
    <source>
        <dbReference type="ARBA" id="ARBA00022884"/>
    </source>
</evidence>
<dbReference type="Pfam" id="PF00076">
    <property type="entry name" value="RRM_1"/>
    <property type="match status" value="2"/>
</dbReference>
<feature type="compositionally biased region" description="Basic and acidic residues" evidence="9">
    <location>
        <begin position="166"/>
        <end position="191"/>
    </location>
</feature>
<dbReference type="SUPFAM" id="SSF54928">
    <property type="entry name" value="RNA-binding domain, RBD"/>
    <property type="match status" value="2"/>
</dbReference>
<dbReference type="AlphaFoldDB" id="A0ABD1YVR8"/>
<organism evidence="11 12">
    <name type="scientific">Riccia fluitans</name>
    <dbReference type="NCBI Taxonomy" id="41844"/>
    <lineage>
        <taxon>Eukaryota</taxon>
        <taxon>Viridiplantae</taxon>
        <taxon>Streptophyta</taxon>
        <taxon>Embryophyta</taxon>
        <taxon>Marchantiophyta</taxon>
        <taxon>Marchantiopsida</taxon>
        <taxon>Marchantiidae</taxon>
        <taxon>Marchantiales</taxon>
        <taxon>Ricciaceae</taxon>
        <taxon>Riccia</taxon>
    </lineage>
</organism>
<dbReference type="EMBL" id="JBHFFA010000003">
    <property type="protein sequence ID" value="KAL2634598.1"/>
    <property type="molecule type" value="Genomic_DNA"/>
</dbReference>
<evidence type="ECO:0000256" key="8">
    <source>
        <dbReference type="PROSITE-ProRule" id="PRU00176"/>
    </source>
</evidence>
<dbReference type="PANTHER" id="PTHR48025">
    <property type="entry name" value="OS02G0815200 PROTEIN"/>
    <property type="match status" value="1"/>
</dbReference>
<dbReference type="GO" id="GO:0009507">
    <property type="term" value="C:chloroplast"/>
    <property type="evidence" value="ECO:0007669"/>
    <property type="project" value="UniProtKB-SubCell"/>
</dbReference>
<dbReference type="GO" id="GO:1990904">
    <property type="term" value="C:ribonucleoprotein complex"/>
    <property type="evidence" value="ECO:0007669"/>
    <property type="project" value="UniProtKB-KW"/>
</dbReference>
<dbReference type="InterPro" id="IPR003954">
    <property type="entry name" value="RRM_euk-type"/>
</dbReference>
<dbReference type="InterPro" id="IPR000504">
    <property type="entry name" value="RRM_dom"/>
</dbReference>
<dbReference type="PANTHER" id="PTHR48025:SF1">
    <property type="entry name" value="RRM DOMAIN-CONTAINING PROTEIN"/>
    <property type="match status" value="1"/>
</dbReference>
<dbReference type="InterPro" id="IPR012677">
    <property type="entry name" value="Nucleotide-bd_a/b_plait_sf"/>
</dbReference>
<keyword evidence="5" id="KW-0677">Repeat</keyword>
<protein>
    <recommendedName>
        <fullName evidence="10">RRM domain-containing protein</fullName>
    </recommendedName>
</protein>
<name>A0ABD1YVR8_9MARC</name>
<dbReference type="GO" id="GO:0006397">
    <property type="term" value="P:mRNA processing"/>
    <property type="evidence" value="ECO:0007669"/>
    <property type="project" value="UniProtKB-KW"/>
</dbReference>
<comment type="caution">
    <text evidence="11">The sequence shown here is derived from an EMBL/GenBank/DDBJ whole genome shotgun (WGS) entry which is preliminary data.</text>
</comment>
<keyword evidence="3" id="KW-0934">Plastid</keyword>
<feature type="domain" description="RRM" evidence="10">
    <location>
        <begin position="88"/>
        <end position="166"/>
    </location>
</feature>
<evidence type="ECO:0000256" key="7">
    <source>
        <dbReference type="ARBA" id="ARBA00023274"/>
    </source>
</evidence>
<dbReference type="Proteomes" id="UP001605036">
    <property type="component" value="Unassembled WGS sequence"/>
</dbReference>
<dbReference type="Gene3D" id="3.30.70.330">
    <property type="match status" value="2"/>
</dbReference>
<keyword evidence="4" id="KW-0507">mRNA processing</keyword>
<feature type="region of interest" description="Disordered" evidence="9">
    <location>
        <begin position="165"/>
        <end position="191"/>
    </location>
</feature>
<dbReference type="InterPro" id="IPR035979">
    <property type="entry name" value="RBD_domain_sf"/>
</dbReference>
<sequence length="280" mass="30266">MAASTISVFSSCVGSLVTAKAVQAPSGRQFARVTLAAPFLRGCGSLSVDAAASSISSPVSAATRKFAIVASTAAEADAPVEAAVSGSTKLYVGNLPWTTQSKELAAVFHDVGNVELVEVIFDRELQRSRGFAFVTMSTAEEAQRAIDMFDGSELDGRTIRVSFPQVRERSNDRADRPPRRDFNPRSSTDSENKLFVGNLSWGVNDSDLDELFNRHGSVQEARVVRDRDTGRSKGFGFVTFSKQEDALQAIQALHGAEFDGRILRVNPAGDKPERRDGGRY</sequence>
<evidence type="ECO:0000256" key="1">
    <source>
        <dbReference type="ARBA" id="ARBA00004229"/>
    </source>
</evidence>
<dbReference type="GO" id="GO:0003723">
    <property type="term" value="F:RNA binding"/>
    <property type="evidence" value="ECO:0007669"/>
    <property type="project" value="UniProtKB-UniRule"/>
</dbReference>
<dbReference type="SMART" id="SM00361">
    <property type="entry name" value="RRM_1"/>
    <property type="match status" value="2"/>
</dbReference>
<comment type="subcellular location">
    <subcellularLocation>
        <location evidence="1">Plastid</location>
        <location evidence="1">Chloroplast</location>
    </subcellularLocation>
</comment>
<evidence type="ECO:0000259" key="10">
    <source>
        <dbReference type="PROSITE" id="PS50102"/>
    </source>
</evidence>
<keyword evidence="7" id="KW-0687">Ribonucleoprotein</keyword>
<dbReference type="InterPro" id="IPR050502">
    <property type="entry name" value="Euk_RNA-bind_prot"/>
</dbReference>
<dbReference type="SMART" id="SM00360">
    <property type="entry name" value="RRM"/>
    <property type="match status" value="2"/>
</dbReference>
<evidence type="ECO:0000313" key="12">
    <source>
        <dbReference type="Proteomes" id="UP001605036"/>
    </source>
</evidence>